<feature type="signal peptide" evidence="2">
    <location>
        <begin position="1"/>
        <end position="15"/>
    </location>
</feature>
<feature type="transmembrane region" description="Helical" evidence="1">
    <location>
        <begin position="318"/>
        <end position="337"/>
    </location>
</feature>
<keyword evidence="2" id="KW-0732">Signal</keyword>
<proteinExistence type="predicted"/>
<dbReference type="InterPro" id="IPR009030">
    <property type="entry name" value="Growth_fac_rcpt_cys_sf"/>
</dbReference>
<keyword evidence="1" id="KW-1133">Transmembrane helix</keyword>
<name>A0A0G4H1M0_VITBC</name>
<dbReference type="InParanoid" id="A0A0G4H1M0"/>
<keyword evidence="1" id="KW-0812">Transmembrane</keyword>
<dbReference type="Proteomes" id="UP000041254">
    <property type="component" value="Unassembled WGS sequence"/>
</dbReference>
<protein>
    <recommendedName>
        <fullName evidence="5">Cadherin-like beta sandwich domain-containing protein</fullName>
    </recommendedName>
</protein>
<organism evidence="3 4">
    <name type="scientific">Vitrella brassicaformis (strain CCMP3155)</name>
    <dbReference type="NCBI Taxonomy" id="1169540"/>
    <lineage>
        <taxon>Eukaryota</taxon>
        <taxon>Sar</taxon>
        <taxon>Alveolata</taxon>
        <taxon>Colpodellida</taxon>
        <taxon>Vitrellaceae</taxon>
        <taxon>Vitrella</taxon>
    </lineage>
</organism>
<evidence type="ECO:0000256" key="2">
    <source>
        <dbReference type="SAM" id="SignalP"/>
    </source>
</evidence>
<sequence length="357" mass="40051">MASVLALIVAVFVGGRDMCHFQSSFSQDFTCSLDSRYEVFNLTVETRPPAVISQLARDGYDVLDRDDLAGQLHKGEQTIFKIVLSDDTGNDIRYTLIVRRKMGDSLELRSVTIESGRLTRPYHKGELQEAIQAIQDPLSDMAKLTVVKDDIDQKVRCSIMTNQDKWQPGYSPDTKQLEAHPDKYVSPLEITTAVTSTDAVDHLQHTCLAPIDTYRARIIRFEITSADKKQSRHLDVRVARNGCKEGLLFWRGICRPDCPTYTYSQPWNRRCGTCNQHCELCTDFYHCQACQPPDTLNGLSFILSQDGGCVVTGAARRYVRIVVALAIIVLFIGFLLVSCRVKNAHSVLAMPRKPMGG</sequence>
<evidence type="ECO:0008006" key="5">
    <source>
        <dbReference type="Google" id="ProtNLM"/>
    </source>
</evidence>
<accession>A0A0G4H1M0</accession>
<dbReference type="Gene3D" id="2.10.220.10">
    <property type="entry name" value="Hormone Receptor, Insulin-like Growth Factor Receptor 1, Chain A, domain 2"/>
    <property type="match status" value="1"/>
</dbReference>
<dbReference type="SUPFAM" id="SSF57184">
    <property type="entry name" value="Growth factor receptor domain"/>
    <property type="match status" value="1"/>
</dbReference>
<feature type="chain" id="PRO_5012972178" description="Cadherin-like beta sandwich domain-containing protein" evidence="2">
    <location>
        <begin position="16"/>
        <end position="357"/>
    </location>
</feature>
<dbReference type="EMBL" id="CDMY01000944">
    <property type="protein sequence ID" value="CEM37513.1"/>
    <property type="molecule type" value="Genomic_DNA"/>
</dbReference>
<dbReference type="VEuPathDB" id="CryptoDB:Vbra_23327"/>
<keyword evidence="1" id="KW-0472">Membrane</keyword>
<reference evidence="3 4" key="1">
    <citation type="submission" date="2014-11" db="EMBL/GenBank/DDBJ databases">
        <authorList>
            <person name="Zhu J."/>
            <person name="Qi W."/>
            <person name="Song R."/>
        </authorList>
    </citation>
    <scope>NUCLEOTIDE SEQUENCE [LARGE SCALE GENOMIC DNA]</scope>
</reference>
<evidence type="ECO:0000256" key="1">
    <source>
        <dbReference type="SAM" id="Phobius"/>
    </source>
</evidence>
<keyword evidence="4" id="KW-1185">Reference proteome</keyword>
<gene>
    <name evidence="3" type="ORF">Vbra_23327</name>
</gene>
<evidence type="ECO:0000313" key="4">
    <source>
        <dbReference type="Proteomes" id="UP000041254"/>
    </source>
</evidence>
<dbReference type="AlphaFoldDB" id="A0A0G4H1M0"/>
<evidence type="ECO:0000313" key="3">
    <source>
        <dbReference type="EMBL" id="CEM37513.1"/>
    </source>
</evidence>